<dbReference type="Proteomes" id="UP000827872">
    <property type="component" value="Linkage Group LG04"/>
</dbReference>
<keyword evidence="1" id="KW-0407">Ion channel</keyword>
<comment type="caution">
    <text evidence="1">The sequence shown here is derived from an EMBL/GenBank/DDBJ whole genome shotgun (WGS) entry which is preliminary data.</text>
</comment>
<evidence type="ECO:0000313" key="1">
    <source>
        <dbReference type="EMBL" id="KAH8005895.1"/>
    </source>
</evidence>
<keyword evidence="2" id="KW-1185">Reference proteome</keyword>
<name>A0ACB8FK34_9SAUR</name>
<keyword evidence="1" id="KW-0813">Transport</keyword>
<sequence>MAGTVVVPEGSTMVKNPKDIVGFQLCDANNSSSCILYMFSSGVNAIQEWYKLHYMNIMAQIDNKEKEQMSYSAQELLLSCSFDGMSCDARNFTSFHHPLHGNCYTFNSGKDSPVLNTSTGGSEYGLQVILYIEEADYNPFLVTSTGAKIVIHGQDEYPFIEDIGTEIETATATSIGMHFTKSTRLSKPYSNCTEDGKDIPVENLYNKNYSLQRRGVLASYRRKKYPNWMFCYYKLHKEYVKEKLNCQQICKEACSLKEWTLTTSLAQWPSTVSEEWMLKALSWNRGTDSGTVLNKTDLANLMVFYKDLNERLISENPANNIVLLLANFGGQLGLWMSCSMVCVIEIIEVFFIDTSSIILRRRWQKAKKWWRDWRGGAGQEPGAGPEDGPQGHDNPACSGDDDLPTFNTALQLPLSPAGLAPRTPPPNYSTLHLDSAFEKQMPDTCEGGQAP</sequence>
<accession>A0ACB8FK34</accession>
<protein>
    <submittedName>
        <fullName evidence="1">Amiloride-sensitive sodium channel subunit gamma</fullName>
    </submittedName>
</protein>
<keyword evidence="1" id="KW-0406">Ion transport</keyword>
<evidence type="ECO:0000313" key="2">
    <source>
        <dbReference type="Proteomes" id="UP000827872"/>
    </source>
</evidence>
<organism evidence="1 2">
    <name type="scientific">Sphaerodactylus townsendi</name>
    <dbReference type="NCBI Taxonomy" id="933632"/>
    <lineage>
        <taxon>Eukaryota</taxon>
        <taxon>Metazoa</taxon>
        <taxon>Chordata</taxon>
        <taxon>Craniata</taxon>
        <taxon>Vertebrata</taxon>
        <taxon>Euteleostomi</taxon>
        <taxon>Lepidosauria</taxon>
        <taxon>Squamata</taxon>
        <taxon>Bifurcata</taxon>
        <taxon>Gekkota</taxon>
        <taxon>Sphaerodactylidae</taxon>
        <taxon>Sphaerodactylus</taxon>
    </lineage>
</organism>
<gene>
    <name evidence="1" type="primary">SCNN1G</name>
    <name evidence="1" type="ORF">K3G42_031440</name>
</gene>
<dbReference type="EMBL" id="CM037617">
    <property type="protein sequence ID" value="KAH8005895.1"/>
    <property type="molecule type" value="Genomic_DNA"/>
</dbReference>
<reference evidence="1" key="1">
    <citation type="submission" date="2021-08" db="EMBL/GenBank/DDBJ databases">
        <title>The first chromosome-level gecko genome reveals the dynamic sex chromosomes of Neotropical dwarf geckos (Sphaerodactylidae: Sphaerodactylus).</title>
        <authorList>
            <person name="Pinto B.J."/>
            <person name="Keating S.E."/>
            <person name="Gamble T."/>
        </authorList>
    </citation>
    <scope>NUCLEOTIDE SEQUENCE</scope>
    <source>
        <strain evidence="1">TG3544</strain>
    </source>
</reference>
<proteinExistence type="predicted"/>